<dbReference type="Proteomes" id="UP001321766">
    <property type="component" value="Chromosome"/>
</dbReference>
<sequence>MFNWLGRPDFVAYEWHGGQSFPFRLYRALGGIPVAWTLRTRADEAKVAGNFEHFIFESYLPPVAY</sequence>
<gene>
    <name evidence="1" type="ORF">KIM372_16970</name>
</gene>
<name>A0ABM8BA60_9BIFI</name>
<evidence type="ECO:0000313" key="1">
    <source>
        <dbReference type="EMBL" id="BDR53790.1"/>
    </source>
</evidence>
<evidence type="ECO:0000313" key="2">
    <source>
        <dbReference type="Proteomes" id="UP001321766"/>
    </source>
</evidence>
<accession>A0ABM8BA60</accession>
<keyword evidence="2" id="KW-1185">Reference proteome</keyword>
<dbReference type="EMBL" id="AP026798">
    <property type="protein sequence ID" value="BDR53790.1"/>
    <property type="molecule type" value="Genomic_DNA"/>
</dbReference>
<protein>
    <submittedName>
        <fullName evidence="1">Uncharacterized protein</fullName>
    </submittedName>
</protein>
<proteinExistence type="predicted"/>
<reference evidence="1 2" key="1">
    <citation type="journal article" date="2023" name="Microbiol. Spectr.">
        <title>Symbiosis of Carpenter Bees with Uncharacterized Lactic Acid Bacteria Showing NAD Auxotrophy.</title>
        <authorList>
            <person name="Kawasaki S."/>
            <person name="Ozawa K."/>
            <person name="Mori T."/>
            <person name="Yamamoto A."/>
            <person name="Ito M."/>
            <person name="Ohkuma M."/>
            <person name="Sakamoto M."/>
            <person name="Matsutani M."/>
        </authorList>
    </citation>
    <scope>NUCLEOTIDE SEQUENCE [LARGE SCALE GENOMIC DNA]</scope>
    <source>
        <strain evidence="1 2">Kim37-2</strain>
    </source>
</reference>
<organism evidence="1 2">
    <name type="scientific">Bombiscardovia nodaiensis</name>
    <dbReference type="NCBI Taxonomy" id="2932181"/>
    <lineage>
        <taxon>Bacteria</taxon>
        <taxon>Bacillati</taxon>
        <taxon>Actinomycetota</taxon>
        <taxon>Actinomycetes</taxon>
        <taxon>Bifidobacteriales</taxon>
        <taxon>Bifidobacteriaceae</taxon>
        <taxon>Bombiscardovia</taxon>
    </lineage>
</organism>